<dbReference type="RefSeq" id="WP_138192458.1">
    <property type="nucleotide sequence ID" value="NZ_VBWP01000014.1"/>
</dbReference>
<evidence type="ECO:0000313" key="3">
    <source>
        <dbReference type="Proteomes" id="UP000306912"/>
    </source>
</evidence>
<keyword evidence="3" id="KW-1185">Reference proteome</keyword>
<dbReference type="InParanoid" id="A0A5R8Q7C5"/>
<sequence length="89" mass="9921">MRVAKWILAIVNGIWIFIFFVIASITQYEVSQKFINGQCPANHPVGDFGCSNGLTVAGLIGISFILWFVTIVALIVLKIVKMNEKHQNN</sequence>
<feature type="transmembrane region" description="Helical" evidence="1">
    <location>
        <begin position="54"/>
        <end position="77"/>
    </location>
</feature>
<keyword evidence="1" id="KW-0472">Membrane</keyword>
<reference evidence="2 3" key="1">
    <citation type="submission" date="2019-05" db="EMBL/GenBank/DDBJ databases">
        <title>Culicoidintestinum kansasii gen. nov., sp. nov. from the gastrointestinal tract of the biting midge, Culicoides sonorensis.</title>
        <authorList>
            <person name="Neupane S."/>
            <person name="Ghosh A."/>
            <person name="Gunther S."/>
            <person name="Martin K."/>
            <person name="Zurek L."/>
        </authorList>
    </citation>
    <scope>NUCLEOTIDE SEQUENCE [LARGE SCALE GENOMIC DNA]</scope>
    <source>
        <strain evidence="2 3">CS-1</strain>
    </source>
</reference>
<dbReference type="Proteomes" id="UP000306912">
    <property type="component" value="Unassembled WGS sequence"/>
</dbReference>
<dbReference type="EMBL" id="VBWP01000014">
    <property type="protein sequence ID" value="TLG71233.1"/>
    <property type="molecule type" value="Genomic_DNA"/>
</dbReference>
<gene>
    <name evidence="2" type="ORF">FEZ08_11300</name>
</gene>
<organism evidence="2 3">
    <name type="scientific">Culicoidibacter larvae</name>
    <dbReference type="NCBI Taxonomy" id="2579976"/>
    <lineage>
        <taxon>Bacteria</taxon>
        <taxon>Bacillati</taxon>
        <taxon>Bacillota</taxon>
        <taxon>Culicoidibacteria</taxon>
        <taxon>Culicoidibacterales</taxon>
        <taxon>Culicoidibacteraceae</taxon>
        <taxon>Culicoidibacter</taxon>
    </lineage>
</organism>
<dbReference type="AlphaFoldDB" id="A0A5R8Q7C5"/>
<protein>
    <submittedName>
        <fullName evidence="2">Uncharacterized protein</fullName>
    </submittedName>
</protein>
<proteinExistence type="predicted"/>
<name>A0A5R8Q7C5_9FIRM</name>
<feature type="transmembrane region" description="Helical" evidence="1">
    <location>
        <begin position="7"/>
        <end position="26"/>
    </location>
</feature>
<keyword evidence="1" id="KW-1133">Transmembrane helix</keyword>
<evidence type="ECO:0000256" key="1">
    <source>
        <dbReference type="SAM" id="Phobius"/>
    </source>
</evidence>
<keyword evidence="1" id="KW-0812">Transmembrane</keyword>
<accession>A0A5R8Q7C5</accession>
<comment type="caution">
    <text evidence="2">The sequence shown here is derived from an EMBL/GenBank/DDBJ whole genome shotgun (WGS) entry which is preliminary data.</text>
</comment>
<evidence type="ECO:0000313" key="2">
    <source>
        <dbReference type="EMBL" id="TLG71233.1"/>
    </source>
</evidence>